<dbReference type="SUPFAM" id="SSF51735">
    <property type="entry name" value="NAD(P)-binding Rossmann-fold domains"/>
    <property type="match status" value="1"/>
</dbReference>
<dbReference type="PANTHER" id="PTHR42760">
    <property type="entry name" value="SHORT-CHAIN DEHYDROGENASES/REDUCTASES FAMILY MEMBER"/>
    <property type="match status" value="1"/>
</dbReference>
<dbReference type="EMBL" id="CAESAN010000007">
    <property type="protein sequence ID" value="CAB4335610.1"/>
    <property type="molecule type" value="Genomic_DNA"/>
</dbReference>
<evidence type="ECO:0000259" key="2">
    <source>
        <dbReference type="SMART" id="SM00822"/>
    </source>
</evidence>
<dbReference type="AlphaFoldDB" id="A0A6J5Z5D8"/>
<dbReference type="InterPro" id="IPR036291">
    <property type="entry name" value="NAD(P)-bd_dom_sf"/>
</dbReference>
<dbReference type="FunFam" id="3.40.50.720:FF:000084">
    <property type="entry name" value="Short-chain dehydrogenase reductase"/>
    <property type="match status" value="1"/>
</dbReference>
<organism evidence="3">
    <name type="scientific">freshwater metagenome</name>
    <dbReference type="NCBI Taxonomy" id="449393"/>
    <lineage>
        <taxon>unclassified sequences</taxon>
        <taxon>metagenomes</taxon>
        <taxon>ecological metagenomes</taxon>
    </lineage>
</organism>
<evidence type="ECO:0000313" key="3">
    <source>
        <dbReference type="EMBL" id="CAB4335610.1"/>
    </source>
</evidence>
<sequence length="245" mass="25197">MSEIANSRAVIVSGGTSGLGLATAQLLAARGARVWILGSREQTVAAALDKLNIVGGSACDAADESSVEAAVTHAVEALGGLDGVFVNAGVDGEDKNAMELSLDNFRRILDVNVLGAFALARASARVMERGSAIVINASVSGLRPEHGFVDYNVSKAAAITLAQSLALDLADRGIAVSAICPGYIRTPMTEPMLDDPERAAELLSLIPAGRFGEPVDVAELVDFLLSGRATYMTGSVLSIDGGRSV</sequence>
<dbReference type="InterPro" id="IPR020904">
    <property type="entry name" value="Sc_DH/Rdtase_CS"/>
</dbReference>
<dbReference type="Gene3D" id="3.40.50.720">
    <property type="entry name" value="NAD(P)-binding Rossmann-like Domain"/>
    <property type="match status" value="1"/>
</dbReference>
<dbReference type="PANTHER" id="PTHR42760:SF40">
    <property type="entry name" value="3-OXOACYL-[ACYL-CARRIER-PROTEIN] REDUCTASE, CHLOROPLASTIC"/>
    <property type="match status" value="1"/>
</dbReference>
<reference evidence="3" key="1">
    <citation type="submission" date="2020-05" db="EMBL/GenBank/DDBJ databases">
        <authorList>
            <person name="Chiriac C."/>
            <person name="Salcher M."/>
            <person name="Ghai R."/>
            <person name="Kavagutti S V."/>
        </authorList>
    </citation>
    <scope>NUCLEOTIDE SEQUENCE</scope>
</reference>
<name>A0A6J5Z5D8_9ZZZZ</name>
<gene>
    <name evidence="3" type="ORF">UFOPK3547_00154</name>
</gene>
<dbReference type="CDD" id="cd05233">
    <property type="entry name" value="SDR_c"/>
    <property type="match status" value="1"/>
</dbReference>
<dbReference type="SMART" id="SM00822">
    <property type="entry name" value="PKS_KR"/>
    <property type="match status" value="1"/>
</dbReference>
<comment type="similarity">
    <text evidence="1">Belongs to the short-chain dehydrogenases/reductases (SDR) family.</text>
</comment>
<dbReference type="GO" id="GO:0030497">
    <property type="term" value="P:fatty acid elongation"/>
    <property type="evidence" value="ECO:0007669"/>
    <property type="project" value="TreeGrafter"/>
</dbReference>
<dbReference type="Pfam" id="PF13561">
    <property type="entry name" value="adh_short_C2"/>
    <property type="match status" value="1"/>
</dbReference>
<dbReference type="PROSITE" id="PS00061">
    <property type="entry name" value="ADH_SHORT"/>
    <property type="match status" value="1"/>
</dbReference>
<dbReference type="InterPro" id="IPR002347">
    <property type="entry name" value="SDR_fam"/>
</dbReference>
<dbReference type="PRINTS" id="PR00081">
    <property type="entry name" value="GDHRDH"/>
</dbReference>
<dbReference type="InterPro" id="IPR057326">
    <property type="entry name" value="KR_dom"/>
</dbReference>
<protein>
    <submittedName>
        <fullName evidence="3">Unannotated protein</fullName>
    </submittedName>
</protein>
<evidence type="ECO:0000256" key="1">
    <source>
        <dbReference type="ARBA" id="ARBA00006484"/>
    </source>
</evidence>
<accession>A0A6J5Z5D8</accession>
<dbReference type="GO" id="GO:0016616">
    <property type="term" value="F:oxidoreductase activity, acting on the CH-OH group of donors, NAD or NADP as acceptor"/>
    <property type="evidence" value="ECO:0007669"/>
    <property type="project" value="UniProtKB-ARBA"/>
</dbReference>
<proteinExistence type="inferred from homology"/>
<feature type="domain" description="Ketoreductase" evidence="2">
    <location>
        <begin position="8"/>
        <end position="187"/>
    </location>
</feature>